<comment type="caution">
    <text evidence="4">The sequence shown here is derived from an EMBL/GenBank/DDBJ whole genome shotgun (WGS) entry which is preliminary data.</text>
</comment>
<keyword evidence="5" id="KW-1185">Reference proteome</keyword>
<dbReference type="InterPro" id="IPR057670">
    <property type="entry name" value="SH3_retrovirus"/>
</dbReference>
<dbReference type="PANTHER" id="PTHR42648">
    <property type="entry name" value="TRANSPOSASE, PUTATIVE-RELATED"/>
    <property type="match status" value="1"/>
</dbReference>
<dbReference type="GO" id="GO:0006508">
    <property type="term" value="P:proteolysis"/>
    <property type="evidence" value="ECO:0007669"/>
    <property type="project" value="UniProtKB-KW"/>
</dbReference>
<dbReference type="AlphaFoldDB" id="A0A9R1V9L0"/>
<name>A0A9R1V9L0_LACSA</name>
<dbReference type="PROSITE" id="PS50994">
    <property type="entry name" value="INTEGRASE"/>
    <property type="match status" value="1"/>
</dbReference>
<evidence type="ECO:0000259" key="3">
    <source>
        <dbReference type="PROSITE" id="PS50994"/>
    </source>
</evidence>
<dbReference type="GO" id="GO:0015074">
    <property type="term" value="P:DNA integration"/>
    <property type="evidence" value="ECO:0007669"/>
    <property type="project" value="InterPro"/>
</dbReference>
<feature type="region of interest" description="Disordered" evidence="2">
    <location>
        <begin position="61"/>
        <end position="82"/>
    </location>
</feature>
<dbReference type="GO" id="GO:0008233">
    <property type="term" value="F:peptidase activity"/>
    <property type="evidence" value="ECO:0007669"/>
    <property type="project" value="UniProtKB-KW"/>
</dbReference>
<keyword evidence="1" id="KW-0378">Hydrolase</keyword>
<dbReference type="InterPro" id="IPR054722">
    <property type="entry name" value="PolX-like_BBD"/>
</dbReference>
<sequence>MMKSYMDQLERLGSPYPQDLAIDIILNYLPKSYNVFIMKYNMNGWEKPISELHGMVKTAEKISQEKSRRTKARTSRESHKLAREKERKLLKTHHPRRRKRLPKMTHALSEELSGIGKGIVLKLKNKKAGEGPSGISFSMIEMGLFTFSSNTWVLDTGCGTHICNSLQGFRKSKDLKENEMVLHVGKGARVTVQALRHFDLCLPSGLNLTLDNVCLITAITRNIILVLRLRKSGNDFKFDDDNIHSLKGIFYFEARPINRIYELNLNDTSNNKSLYHVNTKRPKPDLNQTYLWHCRLGHINRKHISQLQKSGLLGANDIDSFEICESCLCGKMTKSPFFGTSERAIENQLDKTIKILRSDRGGEHLSQEFQDHLRSHRIISQLTPPRTPQLNGVYERRNRTLLYMVRSMMSRITLPLSFWSYALLTAARILNMAPTKKVEKTPYEMWYGRPSSLSYMKVWGCEAYVRKNTSNKTEPRSTKCIFVGYPKDCLGYYFDIPSENKIFISRKDEFLESKFLIYEARGRRVELEED</sequence>
<dbReference type="InterPro" id="IPR036397">
    <property type="entry name" value="RNaseH_sf"/>
</dbReference>
<dbReference type="InterPro" id="IPR039537">
    <property type="entry name" value="Retrotran_Ty1/copia-like"/>
</dbReference>
<dbReference type="InterPro" id="IPR025724">
    <property type="entry name" value="GAG-pre-integrase_dom"/>
</dbReference>
<accession>A0A9R1V9L0</accession>
<dbReference type="Pfam" id="PF25597">
    <property type="entry name" value="SH3_retrovirus"/>
    <property type="match status" value="1"/>
</dbReference>
<feature type="domain" description="Integrase catalytic" evidence="3">
    <location>
        <begin position="280"/>
        <end position="450"/>
    </location>
</feature>
<dbReference type="EMBL" id="NBSK02000006">
    <property type="protein sequence ID" value="KAJ0200798.1"/>
    <property type="molecule type" value="Genomic_DNA"/>
</dbReference>
<protein>
    <recommendedName>
        <fullName evidence="3">Integrase catalytic domain-containing protein</fullName>
    </recommendedName>
</protein>
<dbReference type="SUPFAM" id="SSF53098">
    <property type="entry name" value="Ribonuclease H-like"/>
    <property type="match status" value="1"/>
</dbReference>
<evidence type="ECO:0000256" key="1">
    <source>
        <dbReference type="ARBA" id="ARBA00022670"/>
    </source>
</evidence>
<evidence type="ECO:0000313" key="5">
    <source>
        <dbReference type="Proteomes" id="UP000235145"/>
    </source>
</evidence>
<dbReference type="Pfam" id="PF22936">
    <property type="entry name" value="Pol_BBD"/>
    <property type="match status" value="1"/>
</dbReference>
<dbReference type="InterPro" id="IPR001584">
    <property type="entry name" value="Integrase_cat-core"/>
</dbReference>
<evidence type="ECO:0000256" key="2">
    <source>
        <dbReference type="SAM" id="MobiDB-lite"/>
    </source>
</evidence>
<gene>
    <name evidence="4" type="ORF">LSAT_V11C600316020</name>
</gene>
<organism evidence="4 5">
    <name type="scientific">Lactuca sativa</name>
    <name type="common">Garden lettuce</name>
    <dbReference type="NCBI Taxonomy" id="4236"/>
    <lineage>
        <taxon>Eukaryota</taxon>
        <taxon>Viridiplantae</taxon>
        <taxon>Streptophyta</taxon>
        <taxon>Embryophyta</taxon>
        <taxon>Tracheophyta</taxon>
        <taxon>Spermatophyta</taxon>
        <taxon>Magnoliopsida</taxon>
        <taxon>eudicotyledons</taxon>
        <taxon>Gunneridae</taxon>
        <taxon>Pentapetalae</taxon>
        <taxon>asterids</taxon>
        <taxon>campanulids</taxon>
        <taxon>Asterales</taxon>
        <taxon>Asteraceae</taxon>
        <taxon>Cichorioideae</taxon>
        <taxon>Cichorieae</taxon>
        <taxon>Lactucinae</taxon>
        <taxon>Lactuca</taxon>
    </lineage>
</organism>
<reference evidence="4 5" key="1">
    <citation type="journal article" date="2017" name="Nat. Commun.">
        <title>Genome assembly with in vitro proximity ligation data and whole-genome triplication in lettuce.</title>
        <authorList>
            <person name="Reyes-Chin-Wo S."/>
            <person name="Wang Z."/>
            <person name="Yang X."/>
            <person name="Kozik A."/>
            <person name="Arikit S."/>
            <person name="Song C."/>
            <person name="Xia L."/>
            <person name="Froenicke L."/>
            <person name="Lavelle D.O."/>
            <person name="Truco M.J."/>
            <person name="Xia R."/>
            <person name="Zhu S."/>
            <person name="Xu C."/>
            <person name="Xu H."/>
            <person name="Xu X."/>
            <person name="Cox K."/>
            <person name="Korf I."/>
            <person name="Meyers B.C."/>
            <person name="Michelmore R.W."/>
        </authorList>
    </citation>
    <scope>NUCLEOTIDE SEQUENCE [LARGE SCALE GENOMIC DNA]</scope>
    <source>
        <strain evidence="5">cv. Salinas</strain>
        <tissue evidence="4">Seedlings</tissue>
    </source>
</reference>
<dbReference type="Proteomes" id="UP000235145">
    <property type="component" value="Unassembled WGS sequence"/>
</dbReference>
<dbReference type="Pfam" id="PF13976">
    <property type="entry name" value="gag_pre-integrs"/>
    <property type="match status" value="1"/>
</dbReference>
<dbReference type="PANTHER" id="PTHR42648:SF27">
    <property type="entry name" value="RNA-DIRECTED DNA POLYMERASE"/>
    <property type="match status" value="1"/>
</dbReference>
<proteinExistence type="predicted"/>
<evidence type="ECO:0000313" key="4">
    <source>
        <dbReference type="EMBL" id="KAJ0200798.1"/>
    </source>
</evidence>
<keyword evidence="1" id="KW-0645">Protease</keyword>
<dbReference type="GO" id="GO:0003676">
    <property type="term" value="F:nucleic acid binding"/>
    <property type="evidence" value="ECO:0007669"/>
    <property type="project" value="InterPro"/>
</dbReference>
<dbReference type="Gene3D" id="3.30.420.10">
    <property type="entry name" value="Ribonuclease H-like superfamily/Ribonuclease H"/>
    <property type="match status" value="1"/>
</dbReference>
<dbReference type="InterPro" id="IPR012337">
    <property type="entry name" value="RNaseH-like_sf"/>
</dbReference>